<keyword evidence="2" id="KW-1185">Reference proteome</keyword>
<name>A0A9Q3GDK3_9BASI</name>
<organism evidence="1 2">
    <name type="scientific">Austropuccinia psidii MF-1</name>
    <dbReference type="NCBI Taxonomy" id="1389203"/>
    <lineage>
        <taxon>Eukaryota</taxon>
        <taxon>Fungi</taxon>
        <taxon>Dikarya</taxon>
        <taxon>Basidiomycota</taxon>
        <taxon>Pucciniomycotina</taxon>
        <taxon>Pucciniomycetes</taxon>
        <taxon>Pucciniales</taxon>
        <taxon>Sphaerophragmiaceae</taxon>
        <taxon>Austropuccinia</taxon>
    </lineage>
</organism>
<gene>
    <name evidence="1" type="ORF">O181_003164</name>
</gene>
<dbReference type="AlphaFoldDB" id="A0A9Q3GDK3"/>
<comment type="caution">
    <text evidence="1">The sequence shown here is derived from an EMBL/GenBank/DDBJ whole genome shotgun (WGS) entry which is preliminary data.</text>
</comment>
<protein>
    <submittedName>
        <fullName evidence="1">Uncharacterized protein</fullName>
    </submittedName>
</protein>
<proteinExistence type="predicted"/>
<dbReference type="OrthoDB" id="3253083at2759"/>
<accession>A0A9Q3GDK3</accession>
<evidence type="ECO:0000313" key="2">
    <source>
        <dbReference type="Proteomes" id="UP000765509"/>
    </source>
</evidence>
<reference evidence="1" key="1">
    <citation type="submission" date="2021-03" db="EMBL/GenBank/DDBJ databases">
        <title>Draft genome sequence of rust myrtle Austropuccinia psidii MF-1, a brazilian biotype.</title>
        <authorList>
            <person name="Quecine M.C."/>
            <person name="Pachon D.M.R."/>
            <person name="Bonatelli M.L."/>
            <person name="Correr F.H."/>
            <person name="Franceschini L.M."/>
            <person name="Leite T.F."/>
            <person name="Margarido G.R.A."/>
            <person name="Almeida C.A."/>
            <person name="Ferrarezi J.A."/>
            <person name="Labate C.A."/>
        </authorList>
    </citation>
    <scope>NUCLEOTIDE SEQUENCE</scope>
    <source>
        <strain evidence="1">MF-1</strain>
    </source>
</reference>
<sequence length="404" mass="45218">MLRERKTSSSKHSMPIYALPSLRQPESISPQFYFTSQSFISKAQTDVDALLDSWVDAAINQQSSKLGPFLKFKSIYSRLGWTYIHLSVVDPALRKFWFNSIVRLFLDKFKPNVEPLRQIGCLFALWCFWGTQPDVLGPKHYIVVDTTMYEFIQTFPENFADALNRCFKQTSDGVFFDDIQSDSNSSSNPPLSLAAIKHRAHLDPNLFGPPPPFVQPSHSLNQVVENLISQNAFFIEPKEIALVYPVLPTSKLVLENLCATTSTSQAHPSTTKAKTGSSSNLIPELIISAKHELERWKTNEEFSLSDLAELNESRSSYLSTKSFLNQSSSSDSEAADPLANELLTEAVGMTRKVIQKTGPGLDHLLFPTQSRPDETSLEAFFLVDGAKSVEELEDGLKNLKQNSV</sequence>
<evidence type="ECO:0000313" key="1">
    <source>
        <dbReference type="EMBL" id="MBW0463449.1"/>
    </source>
</evidence>
<dbReference type="EMBL" id="AVOT02000553">
    <property type="protein sequence ID" value="MBW0463449.1"/>
    <property type="molecule type" value="Genomic_DNA"/>
</dbReference>
<dbReference type="Proteomes" id="UP000765509">
    <property type="component" value="Unassembled WGS sequence"/>
</dbReference>